<keyword evidence="2" id="KW-0597">Phosphoprotein</keyword>
<proteinExistence type="predicted"/>
<sequence>MNREYTNMASRVGTRLLPSTIDEIAASDPDRVWACIPRDGSDISKGYKDITYRQFANAINHAAAWLGSSLGGSVPNAFEVATYQGLNDHRLPALAVAIAKVGKQLLIPFSLAPTPVKQHLIDAANCKFCIYSEEVQDQLKGLLDGRTHIRPVVIPPVDTWFTDVAATHYPYHKSWDEGQHDPWLIFHTSGTTGFPKLVTYTNRMMTSFDIAQILPSVSQESTQLSWHRGKRVYSIIPMSHFSGMTAALQSTVFLGTTLILGPPSPPSPPLVMSILQYGKVDGFVSIPSVLRSMVLQPQCLELLKRLKFIQWIGAPLDNNTGTVLSQHTRICPAMGTTECGPYFLLTPDSPSDWAYYIFQPGQGITFEAHGDHLFELVFHKNGDALWQQAFLLFPEKEVYRTGDLFAKHLEKEGLWMYAGRSDDMVVLANGANVNAANIEEKLMQHLDVSLAMVGGSGKDRTFAIVELGDEALRQAQQGGKDKVLEGIWRVVEAVNKELSDYTRLTRDSLLICGGEKRLVRGPKGNVVRGASLRNFSEEIEELFRK</sequence>
<dbReference type="PANTHER" id="PTHR43439">
    <property type="entry name" value="PHENYLACETATE-COENZYME A LIGASE"/>
    <property type="match status" value="1"/>
</dbReference>
<dbReference type="AlphaFoldDB" id="A0A2T2NTE7"/>
<keyword evidence="5" id="KW-1185">Reference proteome</keyword>
<feature type="domain" description="AMP-dependent synthetase/ligase" evidence="3">
    <location>
        <begin position="37"/>
        <end position="353"/>
    </location>
</feature>
<dbReference type="InterPro" id="IPR000873">
    <property type="entry name" value="AMP-dep_synth/lig_dom"/>
</dbReference>
<evidence type="ECO:0000313" key="4">
    <source>
        <dbReference type="EMBL" id="PSN68711.1"/>
    </source>
</evidence>
<dbReference type="InterPro" id="IPR051414">
    <property type="entry name" value="Adenylate-forming_Reductase"/>
</dbReference>
<name>A0A2T2NTE7_CORCC</name>
<evidence type="ECO:0000259" key="3">
    <source>
        <dbReference type="Pfam" id="PF00501"/>
    </source>
</evidence>
<reference evidence="4 5" key="1">
    <citation type="journal article" date="2018" name="Front. Microbiol.">
        <title>Genome-Wide Analysis of Corynespora cassiicola Leaf Fall Disease Putative Effectors.</title>
        <authorList>
            <person name="Lopez D."/>
            <person name="Ribeiro S."/>
            <person name="Label P."/>
            <person name="Fumanal B."/>
            <person name="Venisse J.S."/>
            <person name="Kohler A."/>
            <person name="de Oliveira R.R."/>
            <person name="Labutti K."/>
            <person name="Lipzen A."/>
            <person name="Lail K."/>
            <person name="Bauer D."/>
            <person name="Ohm R.A."/>
            <person name="Barry K.W."/>
            <person name="Spatafora J."/>
            <person name="Grigoriev I.V."/>
            <person name="Martin F.M."/>
            <person name="Pujade-Renaud V."/>
        </authorList>
    </citation>
    <scope>NUCLEOTIDE SEQUENCE [LARGE SCALE GENOMIC DNA]</scope>
    <source>
        <strain evidence="4 5">Philippines</strain>
    </source>
</reference>
<dbReference type="InterPro" id="IPR020845">
    <property type="entry name" value="AMP-binding_CS"/>
</dbReference>
<dbReference type="PANTHER" id="PTHR43439:SF2">
    <property type="entry name" value="ENZYME, PUTATIVE (JCVI)-RELATED"/>
    <property type="match status" value="1"/>
</dbReference>
<dbReference type="Pfam" id="PF00501">
    <property type="entry name" value="AMP-binding"/>
    <property type="match status" value="1"/>
</dbReference>
<gene>
    <name evidence="4" type="ORF">BS50DRAFT_619506</name>
</gene>
<keyword evidence="1" id="KW-0596">Phosphopantetheine</keyword>
<evidence type="ECO:0000256" key="1">
    <source>
        <dbReference type="ARBA" id="ARBA00022450"/>
    </source>
</evidence>
<evidence type="ECO:0000313" key="5">
    <source>
        <dbReference type="Proteomes" id="UP000240883"/>
    </source>
</evidence>
<dbReference type="Pfam" id="PF23562">
    <property type="entry name" value="AMP-binding_C_3"/>
    <property type="match status" value="1"/>
</dbReference>
<organism evidence="4 5">
    <name type="scientific">Corynespora cassiicola Philippines</name>
    <dbReference type="NCBI Taxonomy" id="1448308"/>
    <lineage>
        <taxon>Eukaryota</taxon>
        <taxon>Fungi</taxon>
        <taxon>Dikarya</taxon>
        <taxon>Ascomycota</taxon>
        <taxon>Pezizomycotina</taxon>
        <taxon>Dothideomycetes</taxon>
        <taxon>Pleosporomycetidae</taxon>
        <taxon>Pleosporales</taxon>
        <taxon>Corynesporascaceae</taxon>
        <taxon>Corynespora</taxon>
    </lineage>
</organism>
<evidence type="ECO:0000256" key="2">
    <source>
        <dbReference type="ARBA" id="ARBA00022553"/>
    </source>
</evidence>
<dbReference type="OrthoDB" id="429813at2759"/>
<dbReference type="STRING" id="1448308.A0A2T2NTE7"/>
<dbReference type="Gene3D" id="3.40.50.12780">
    <property type="entry name" value="N-terminal domain of ligase-like"/>
    <property type="match status" value="1"/>
</dbReference>
<dbReference type="Proteomes" id="UP000240883">
    <property type="component" value="Unassembled WGS sequence"/>
</dbReference>
<accession>A0A2T2NTE7</accession>
<dbReference type="EMBL" id="KZ678133">
    <property type="protein sequence ID" value="PSN68711.1"/>
    <property type="molecule type" value="Genomic_DNA"/>
</dbReference>
<protein>
    <submittedName>
        <fullName evidence="4">Acetyl-CoA synthetase-like protein</fullName>
    </submittedName>
</protein>
<dbReference type="InterPro" id="IPR042099">
    <property type="entry name" value="ANL_N_sf"/>
</dbReference>
<dbReference type="PROSITE" id="PS00455">
    <property type="entry name" value="AMP_BINDING"/>
    <property type="match status" value="1"/>
</dbReference>
<dbReference type="SUPFAM" id="SSF56801">
    <property type="entry name" value="Acetyl-CoA synthetase-like"/>
    <property type="match status" value="1"/>
</dbReference>